<dbReference type="Pfam" id="PF10076">
    <property type="entry name" value="Phage_Mu_Gp48"/>
    <property type="match status" value="1"/>
</dbReference>
<dbReference type="HOGENOM" id="CLU_111488_0_0_9"/>
<comment type="caution">
    <text evidence="1">The sequence shown here is derived from an EMBL/GenBank/DDBJ whole genome shotgun (WGS) entry which is preliminary data.</text>
</comment>
<dbReference type="InterPro" id="IPR018755">
    <property type="entry name" value="Phage_Mu_Gp48"/>
</dbReference>
<dbReference type="Proteomes" id="UP000003527">
    <property type="component" value="Unassembled WGS sequence"/>
</dbReference>
<dbReference type="RefSeq" id="WP_009536195.1">
    <property type="nucleotide sequence ID" value="NZ_JH414504.1"/>
</dbReference>
<sequence>MENTDLLVNLPEFLKAVKDFQAVGKSENPEFTLIWLKAETWLKDRFISSMTEDGLSKMEEFLRIRPLDSDTEEDRRQRLLAIENKALPYTLRKLKEVLGNTSGEGNTDVLVEGFSVTIPVKLASLRSLDFIRETAEQMIPMNMHFEIHVIYNRWRNFSKKTWEEMKSCTWEDAHQNEKWQKGVS</sequence>
<keyword evidence="2" id="KW-1185">Reference proteome</keyword>
<dbReference type="PATRIC" id="fig|796944.3.peg.967"/>
<reference evidence="1 2" key="1">
    <citation type="submission" date="2011-08" db="EMBL/GenBank/DDBJ databases">
        <title>The Genome Sequence of Oribacterium sp. ACB7.</title>
        <authorList>
            <consortium name="The Broad Institute Genome Sequencing Platform"/>
            <person name="Earl A."/>
            <person name="Ward D."/>
            <person name="Feldgarden M."/>
            <person name="Gevers D."/>
            <person name="Sizova M."/>
            <person name="Hazen A."/>
            <person name="Epstein S."/>
            <person name="Young S.K."/>
            <person name="Zeng Q."/>
            <person name="Gargeya S."/>
            <person name="Fitzgerald M."/>
            <person name="Haas B."/>
            <person name="Abouelleil A."/>
            <person name="Alvarado L."/>
            <person name="Arachchi H.M."/>
            <person name="Berlin A."/>
            <person name="Brown A."/>
            <person name="Chapman S.B."/>
            <person name="Chen Z."/>
            <person name="Dunbar C."/>
            <person name="Freedman E."/>
            <person name="Gearin G."/>
            <person name="Gellesch M."/>
            <person name="Goldberg J."/>
            <person name="Griggs A."/>
            <person name="Gujja S."/>
            <person name="Heiman D."/>
            <person name="Howarth C."/>
            <person name="Larson L."/>
            <person name="Lui A."/>
            <person name="MacDonald P.J.P."/>
            <person name="Montmayeur A."/>
            <person name="Murphy C."/>
            <person name="Neiman D."/>
            <person name="Pearson M."/>
            <person name="Priest M."/>
            <person name="Roberts A."/>
            <person name="Saif S."/>
            <person name="Shea T."/>
            <person name="Shenoy N."/>
            <person name="Sisk P."/>
            <person name="Stolte C."/>
            <person name="Sykes S."/>
            <person name="Wortman J."/>
            <person name="Nusbaum C."/>
            <person name="Birren B."/>
        </authorList>
    </citation>
    <scope>NUCLEOTIDE SEQUENCE [LARGE SCALE GENOMIC DNA]</scope>
    <source>
        <strain evidence="1 2">ACB7</strain>
    </source>
</reference>
<organism evidence="1 2">
    <name type="scientific">Oribacterium asaccharolyticum ACB7</name>
    <dbReference type="NCBI Taxonomy" id="796944"/>
    <lineage>
        <taxon>Bacteria</taxon>
        <taxon>Bacillati</taxon>
        <taxon>Bacillota</taxon>
        <taxon>Clostridia</taxon>
        <taxon>Lachnospirales</taxon>
        <taxon>Lachnospiraceae</taxon>
        <taxon>Oribacterium</taxon>
    </lineage>
</organism>
<evidence type="ECO:0000313" key="1">
    <source>
        <dbReference type="EMBL" id="EHL12550.1"/>
    </source>
</evidence>
<protein>
    <recommendedName>
        <fullName evidence="3">DUF2313 domain-containing protein</fullName>
    </recommendedName>
</protein>
<name>G9WTM7_9FIRM</name>
<evidence type="ECO:0000313" key="2">
    <source>
        <dbReference type="Proteomes" id="UP000003527"/>
    </source>
</evidence>
<accession>G9WTM7</accession>
<evidence type="ECO:0008006" key="3">
    <source>
        <dbReference type="Google" id="ProtNLM"/>
    </source>
</evidence>
<dbReference type="AlphaFoldDB" id="G9WTM7"/>
<proteinExistence type="predicted"/>
<dbReference type="EMBL" id="AFZD01000015">
    <property type="protein sequence ID" value="EHL12550.1"/>
    <property type="molecule type" value="Genomic_DNA"/>
</dbReference>
<gene>
    <name evidence="1" type="ORF">HMPREF9624_00261</name>
</gene>